<name>A0AAC8UD76_HAEDC</name>
<dbReference type="SUPFAM" id="SSF48435">
    <property type="entry name" value="Bacterial muramidases"/>
    <property type="match status" value="1"/>
</dbReference>
<dbReference type="PROSITE" id="PS00922">
    <property type="entry name" value="TRANSGLYCOSYLASE"/>
    <property type="match status" value="1"/>
</dbReference>
<organism evidence="5 6">
    <name type="scientific">Haemophilus ducreyi</name>
    <dbReference type="NCBI Taxonomy" id="730"/>
    <lineage>
        <taxon>Bacteria</taxon>
        <taxon>Pseudomonadati</taxon>
        <taxon>Pseudomonadota</taxon>
        <taxon>Gammaproteobacteria</taxon>
        <taxon>Pasteurellales</taxon>
        <taxon>Pasteurellaceae</taxon>
        <taxon>Haemophilus</taxon>
    </lineage>
</organism>
<evidence type="ECO:0000259" key="4">
    <source>
        <dbReference type="Pfam" id="PF14718"/>
    </source>
</evidence>
<feature type="domain" description="Lytic transglycosylase superhelical linker" evidence="4">
    <location>
        <begin position="472"/>
        <end position="537"/>
    </location>
</feature>
<dbReference type="GO" id="GO:0004553">
    <property type="term" value="F:hydrolase activity, hydrolyzing O-glycosyl compounds"/>
    <property type="evidence" value="ECO:0007669"/>
    <property type="project" value="InterPro"/>
</dbReference>
<dbReference type="InterPro" id="IPR000189">
    <property type="entry name" value="Transglyc_AS"/>
</dbReference>
<evidence type="ECO:0000313" key="5">
    <source>
        <dbReference type="EMBL" id="AKO32615.1"/>
    </source>
</evidence>
<reference evidence="5 6" key="1">
    <citation type="journal article" date="2015" name="PLoS Negl. Trop. Dis.">
        <title>Haemophilus ducreyi Cutaneous Ulcer Strains Are Nearly Identical to Class I Genital Ulcer Strains.</title>
        <authorList>
            <person name="Gangaiah D."/>
            <person name="Webb K.M."/>
            <person name="Humphreys T.L."/>
            <person name="Fortney K.R."/>
            <person name="Toh E."/>
            <person name="Tai A."/>
            <person name="Katz S.S."/>
            <person name="Pillay A."/>
            <person name="Chen C.Y."/>
            <person name="Roberts S.A."/>
            <person name="Munson R.S.Jr."/>
            <person name="Spinola S.M."/>
        </authorList>
    </citation>
    <scope>NUCLEOTIDE SEQUENCE [LARGE SCALE GENOMIC DNA]</scope>
    <source>
        <strain evidence="6">CLU2</strain>
    </source>
</reference>
<dbReference type="Gene3D" id="1.10.530.10">
    <property type="match status" value="1"/>
</dbReference>
<dbReference type="GO" id="GO:0008933">
    <property type="term" value="F:peptidoglycan lytic transglycosylase activity"/>
    <property type="evidence" value="ECO:0007669"/>
    <property type="project" value="InterPro"/>
</dbReference>
<dbReference type="InterPro" id="IPR023346">
    <property type="entry name" value="Lysozyme-like_dom_sf"/>
</dbReference>
<dbReference type="SUPFAM" id="SSF53955">
    <property type="entry name" value="Lysozyme-like"/>
    <property type="match status" value="1"/>
</dbReference>
<dbReference type="InterPro" id="IPR012289">
    <property type="entry name" value="Lytic_TGlycosylase_superhlx_L"/>
</dbReference>
<dbReference type="Gene3D" id="1.25.20.10">
    <property type="entry name" value="Bacterial muramidases"/>
    <property type="match status" value="1"/>
</dbReference>
<dbReference type="GO" id="GO:0016020">
    <property type="term" value="C:membrane"/>
    <property type="evidence" value="ECO:0007669"/>
    <property type="project" value="InterPro"/>
</dbReference>
<feature type="domain" description="Transglycosylase SLT" evidence="3">
    <location>
        <begin position="555"/>
        <end position="660"/>
    </location>
</feature>
<dbReference type="InterPro" id="IPR037061">
    <property type="entry name" value="Lytic_TGlycoase_superhlx_L_sf"/>
</dbReference>
<sequence>MWNKTLLTLAMISPFAVATHSHIDKKAHIKTYSEADVKQLEAEWQAKFAHQLQAKQEQHTARLQQREYFLQIESILKAASAQKQLTAEALYLSKKLIDVLGDYPLKVDAEWLLLNTKFSLEQATDEDLQAFKQKYPDSPYQQRLNQLMFERLYQQQKFSALLAYAKTIAPENADNQCRVFSAQYQQFMAQQQNKEAQQNSKKTIWLATMMQDLLAQFEKMWLKTAELPQHCADIEQYWRDQGRKTDENIRLKAVELAKQNAKKGFEILDQHHQNSELSDWLVEVSKLTANVKYLPTFVEMQLLTTPNKALILAFFPKFIKTLSETLAQPNFDTYQAWADKWQLSTDELREWKIAFISRLFDNQDPNFNIWRDKQLSEIQTDSLIERRIRMALWQQQPLAQWLALLSSKAQEKAEWRYWLAKTEQNQQKQFDLFTALSKERGFYPLLAAQQLSKSYTVKLPIAMALTQQQLAEFQPKLDYISEWRAINRFDNAKSIWLAWLKTLSFEQQLALSDYAKQQDWYDLAVEATIQAKAWDYLALRLPQAYSQWFDLHLTEQGVSKTFAMAIARQESAWSPQAKSSADAIGLMQMLPSTAKLTAQNRGLPFTHNADLLDPFKNIMLGIAHLNELNEKYPNNRILIAAAYNAGANRVDKWLARSNGKLNMDEFIASIPFFETRGYVQNVLAYDYYYQILQNHANKKAFLAEELKRKY</sequence>
<accession>A0AAC8UD76</accession>
<evidence type="ECO:0000256" key="2">
    <source>
        <dbReference type="ARBA" id="ARBA00022729"/>
    </source>
</evidence>
<dbReference type="OMA" id="REWKIAF"/>
<keyword evidence="2" id="KW-0732">Signal</keyword>
<proteinExistence type="inferred from homology"/>
<dbReference type="SMR" id="A0AAC8UD76"/>
<dbReference type="AlphaFoldDB" id="A0AAC8UD76"/>
<evidence type="ECO:0000256" key="1">
    <source>
        <dbReference type="ARBA" id="ARBA00007734"/>
    </source>
</evidence>
<dbReference type="GO" id="GO:0042597">
    <property type="term" value="C:periplasmic space"/>
    <property type="evidence" value="ECO:0007669"/>
    <property type="project" value="InterPro"/>
</dbReference>
<dbReference type="Pfam" id="PF01464">
    <property type="entry name" value="SLT"/>
    <property type="match status" value="1"/>
</dbReference>
<gene>
    <name evidence="5" type="ORF">RZ57_05610</name>
</gene>
<dbReference type="EMBL" id="CP011219">
    <property type="protein sequence ID" value="AKO32615.1"/>
    <property type="molecule type" value="Genomic_DNA"/>
</dbReference>
<evidence type="ECO:0000259" key="3">
    <source>
        <dbReference type="Pfam" id="PF01464"/>
    </source>
</evidence>
<dbReference type="PANTHER" id="PTHR37423:SF5">
    <property type="entry name" value="SOLUBLE LYTIC MUREIN TRANSGLYCOSYLASE"/>
    <property type="match status" value="1"/>
</dbReference>
<dbReference type="GO" id="GO:0000270">
    <property type="term" value="P:peptidoglycan metabolic process"/>
    <property type="evidence" value="ECO:0007669"/>
    <property type="project" value="InterPro"/>
</dbReference>
<comment type="similarity">
    <text evidence="1">Belongs to the transglycosylase Slt family.</text>
</comment>
<dbReference type="Proteomes" id="UP000060132">
    <property type="component" value="Chromosome"/>
</dbReference>
<dbReference type="Pfam" id="PF14718">
    <property type="entry name" value="SLT_L"/>
    <property type="match status" value="1"/>
</dbReference>
<dbReference type="RefSeq" id="WP_010945260.1">
    <property type="nucleotide sequence ID" value="NZ_CP011218.1"/>
</dbReference>
<evidence type="ECO:0000313" key="6">
    <source>
        <dbReference type="Proteomes" id="UP000060132"/>
    </source>
</evidence>
<dbReference type="PANTHER" id="PTHR37423">
    <property type="entry name" value="SOLUBLE LYTIC MUREIN TRANSGLYCOSYLASE-RELATED"/>
    <property type="match status" value="1"/>
</dbReference>
<protein>
    <submittedName>
        <fullName evidence="5">Lytic murein transglycosylase</fullName>
    </submittedName>
</protein>
<dbReference type="Gene3D" id="1.10.1240.20">
    <property type="entry name" value="Lytic transglycosylase, superhelical linker domain"/>
    <property type="match status" value="1"/>
</dbReference>
<dbReference type="InterPro" id="IPR008939">
    <property type="entry name" value="Lytic_TGlycosylase_superhlx_U"/>
</dbReference>
<dbReference type="CDD" id="cd13401">
    <property type="entry name" value="Slt70-like"/>
    <property type="match status" value="1"/>
</dbReference>
<dbReference type="InterPro" id="IPR008258">
    <property type="entry name" value="Transglycosylase_SLT_dom_1"/>
</dbReference>